<dbReference type="EMBL" id="MHST01000012">
    <property type="protein sequence ID" value="OHA49247.1"/>
    <property type="molecule type" value="Genomic_DNA"/>
</dbReference>
<dbReference type="STRING" id="1802363.A2682_01105"/>
<keyword evidence="2" id="KW-0812">Transmembrane</keyword>
<dbReference type="AlphaFoldDB" id="A0A1G2PLQ5"/>
<dbReference type="InterPro" id="IPR035451">
    <property type="entry name" value="Ada-like_dom_sf"/>
</dbReference>
<protein>
    <recommendedName>
        <fullName evidence="5">Ada DNA repair metal-binding domain-containing protein</fullName>
    </recommendedName>
</protein>
<evidence type="ECO:0008006" key="5">
    <source>
        <dbReference type="Google" id="ProtNLM"/>
    </source>
</evidence>
<keyword evidence="2" id="KW-0472">Membrane</keyword>
<evidence type="ECO:0000313" key="3">
    <source>
        <dbReference type="EMBL" id="OHA49247.1"/>
    </source>
</evidence>
<evidence type="ECO:0000256" key="2">
    <source>
        <dbReference type="SAM" id="Phobius"/>
    </source>
</evidence>
<proteinExistence type="predicted"/>
<gene>
    <name evidence="3" type="ORF">A2682_01105</name>
</gene>
<reference evidence="3 4" key="1">
    <citation type="journal article" date="2016" name="Nat. Commun.">
        <title>Thousands of microbial genomes shed light on interconnected biogeochemical processes in an aquifer system.</title>
        <authorList>
            <person name="Anantharaman K."/>
            <person name="Brown C.T."/>
            <person name="Hug L.A."/>
            <person name="Sharon I."/>
            <person name="Castelle C.J."/>
            <person name="Probst A.J."/>
            <person name="Thomas B.C."/>
            <person name="Singh A."/>
            <person name="Wilkins M.J."/>
            <person name="Karaoz U."/>
            <person name="Brodie E.L."/>
            <person name="Williams K.H."/>
            <person name="Hubbard S.S."/>
            <person name="Banfield J.F."/>
        </authorList>
    </citation>
    <scope>NUCLEOTIDE SEQUENCE [LARGE SCALE GENOMIC DNA]</scope>
    <source>
        <strain evidence="4">RIFCSPHIGHO2_01_FULL_58_15</strain>
    </source>
</reference>
<dbReference type="Gene3D" id="3.40.10.10">
    <property type="entry name" value="DNA Methylphosphotriester Repair Domain"/>
    <property type="match status" value="1"/>
</dbReference>
<dbReference type="SUPFAM" id="SSF57884">
    <property type="entry name" value="Ada DNA repair protein, N-terminal domain (N-Ada 10)"/>
    <property type="match status" value="1"/>
</dbReference>
<organism evidence="3 4">
    <name type="scientific">Terrybacteria sp. (strain RIFCSPHIGHO2_01_FULL_58_15)</name>
    <dbReference type="NCBI Taxonomy" id="1802363"/>
    <lineage>
        <taxon>Bacteria</taxon>
        <taxon>Candidatus Terryibacteriota</taxon>
    </lineage>
</organism>
<comment type="caution">
    <text evidence="3">The sequence shown here is derived from an EMBL/GenBank/DDBJ whole genome shotgun (WGS) entry which is preliminary data.</text>
</comment>
<evidence type="ECO:0000313" key="4">
    <source>
        <dbReference type="Proteomes" id="UP000178690"/>
    </source>
</evidence>
<sequence>MKDFLEQYRHDVLLAAGIALVAFTAFGLGRATAPLGEKGEWRVQELPLEASVRALEAAGGDDTEERGGVPPLSGTAGAFVASKNGTRYYLPECSGVNRIKEENRIWFASEEEALAEGYAPAKNCPGLSAQ</sequence>
<accession>A0A1G2PLQ5</accession>
<name>A0A1G2PLQ5_TERXR</name>
<feature type="transmembrane region" description="Helical" evidence="2">
    <location>
        <begin position="12"/>
        <end position="33"/>
    </location>
</feature>
<dbReference type="Proteomes" id="UP000178690">
    <property type="component" value="Unassembled WGS sequence"/>
</dbReference>
<evidence type="ECO:0000256" key="1">
    <source>
        <dbReference type="SAM" id="MobiDB-lite"/>
    </source>
</evidence>
<keyword evidence="2" id="KW-1133">Transmembrane helix</keyword>
<feature type="region of interest" description="Disordered" evidence="1">
    <location>
        <begin position="57"/>
        <end position="77"/>
    </location>
</feature>